<dbReference type="EC" id="1.2.1.84" evidence="4"/>
<keyword evidence="4" id="KW-0472">Membrane</keyword>
<evidence type="ECO:0000313" key="7">
    <source>
        <dbReference type="EMBL" id="VVC42094.1"/>
    </source>
</evidence>
<dbReference type="PANTHER" id="PTHR11011">
    <property type="entry name" value="MALE STERILITY PROTEIN 2-RELATED"/>
    <property type="match status" value="1"/>
</dbReference>
<dbReference type="AlphaFoldDB" id="A0A5E4NEB0"/>
<evidence type="ECO:0000256" key="2">
    <source>
        <dbReference type="ARBA" id="ARBA00022516"/>
    </source>
</evidence>
<keyword evidence="4" id="KW-0812">Transmembrane</keyword>
<evidence type="ECO:0000256" key="3">
    <source>
        <dbReference type="ARBA" id="ARBA00023098"/>
    </source>
</evidence>
<dbReference type="InterPro" id="IPR036291">
    <property type="entry name" value="NAD(P)-bd_dom_sf"/>
</dbReference>
<dbReference type="OrthoDB" id="429813at2759"/>
<feature type="transmembrane region" description="Helical" evidence="4">
    <location>
        <begin position="502"/>
        <end position="522"/>
    </location>
</feature>
<comment type="similarity">
    <text evidence="1 4">Belongs to the fatty acyl-CoA reductase family.</text>
</comment>
<evidence type="ECO:0000256" key="4">
    <source>
        <dbReference type="RuleBase" id="RU363097"/>
    </source>
</evidence>
<dbReference type="CDD" id="cd09071">
    <property type="entry name" value="FAR_C"/>
    <property type="match status" value="1"/>
</dbReference>
<organism evidence="7 8">
    <name type="scientific">Cinara cedri</name>
    <dbReference type="NCBI Taxonomy" id="506608"/>
    <lineage>
        <taxon>Eukaryota</taxon>
        <taxon>Metazoa</taxon>
        <taxon>Ecdysozoa</taxon>
        <taxon>Arthropoda</taxon>
        <taxon>Hexapoda</taxon>
        <taxon>Insecta</taxon>
        <taxon>Pterygota</taxon>
        <taxon>Neoptera</taxon>
        <taxon>Paraneoptera</taxon>
        <taxon>Hemiptera</taxon>
        <taxon>Sternorrhyncha</taxon>
        <taxon>Aphidomorpha</taxon>
        <taxon>Aphidoidea</taxon>
        <taxon>Aphididae</taxon>
        <taxon>Lachninae</taxon>
        <taxon>Cinara</taxon>
    </lineage>
</organism>
<dbReference type="GO" id="GO:0102965">
    <property type="term" value="F:alcohol-forming long-chain fatty acyl-CoA reductase activity"/>
    <property type="evidence" value="ECO:0007669"/>
    <property type="project" value="UniProtKB-EC"/>
</dbReference>
<dbReference type="InterPro" id="IPR033640">
    <property type="entry name" value="FAR_C"/>
</dbReference>
<keyword evidence="4" id="KW-1133">Transmembrane helix</keyword>
<comment type="catalytic activity">
    <reaction evidence="4">
        <text>a long-chain fatty acyl-CoA + 2 NADPH + 2 H(+) = a long-chain primary fatty alcohol + 2 NADP(+) + CoA</text>
        <dbReference type="Rhea" id="RHEA:52716"/>
        <dbReference type="ChEBI" id="CHEBI:15378"/>
        <dbReference type="ChEBI" id="CHEBI:57287"/>
        <dbReference type="ChEBI" id="CHEBI:57783"/>
        <dbReference type="ChEBI" id="CHEBI:58349"/>
        <dbReference type="ChEBI" id="CHEBI:77396"/>
        <dbReference type="ChEBI" id="CHEBI:83139"/>
        <dbReference type="EC" id="1.2.1.84"/>
    </reaction>
</comment>
<dbReference type="SUPFAM" id="SSF51735">
    <property type="entry name" value="NAD(P)-binding Rossmann-fold domains"/>
    <property type="match status" value="1"/>
</dbReference>
<protein>
    <recommendedName>
        <fullName evidence="4">Fatty acyl-CoA reductase</fullName>
        <ecNumber evidence="4">1.2.1.84</ecNumber>
    </recommendedName>
</protein>
<dbReference type="GO" id="GO:0080019">
    <property type="term" value="F:alcohol-forming very long-chain fatty acyl-CoA reductase activity"/>
    <property type="evidence" value="ECO:0007669"/>
    <property type="project" value="InterPro"/>
</dbReference>
<dbReference type="GO" id="GO:0005777">
    <property type="term" value="C:peroxisome"/>
    <property type="evidence" value="ECO:0007669"/>
    <property type="project" value="TreeGrafter"/>
</dbReference>
<keyword evidence="2 4" id="KW-0444">Lipid biosynthesis</keyword>
<comment type="function">
    <text evidence="4">Catalyzes the reduction of fatty acyl-CoA to fatty alcohols.</text>
</comment>
<feature type="domain" description="Thioester reductase (TE)" evidence="6">
    <location>
        <begin position="34"/>
        <end position="308"/>
    </location>
</feature>
<dbReference type="EMBL" id="CABPRJ010001936">
    <property type="protein sequence ID" value="VVC42094.1"/>
    <property type="molecule type" value="Genomic_DNA"/>
</dbReference>
<dbReference type="Pfam" id="PF07993">
    <property type="entry name" value="NAD_binding_4"/>
    <property type="match status" value="1"/>
</dbReference>
<dbReference type="Pfam" id="PF03015">
    <property type="entry name" value="Sterile"/>
    <property type="match status" value="1"/>
</dbReference>
<evidence type="ECO:0000313" key="8">
    <source>
        <dbReference type="Proteomes" id="UP000325440"/>
    </source>
</evidence>
<proteinExistence type="inferred from homology"/>
<dbReference type="Proteomes" id="UP000325440">
    <property type="component" value="Unassembled WGS sequence"/>
</dbReference>
<keyword evidence="4" id="KW-0560">Oxidoreductase</keyword>
<gene>
    <name evidence="7" type="ORF">CINCED_3A004717</name>
</gene>
<dbReference type="PANTHER" id="PTHR11011:SF60">
    <property type="entry name" value="FATTY ACYL-COA REDUCTASE-RELATED"/>
    <property type="match status" value="1"/>
</dbReference>
<feature type="domain" description="Fatty acyl-CoA reductase C-terminal" evidence="5">
    <location>
        <begin position="390"/>
        <end position="481"/>
    </location>
</feature>
<dbReference type="InterPro" id="IPR013120">
    <property type="entry name" value="FAR_NAD-bd"/>
</dbReference>
<sequence length="523" mass="59448">MEGGDIFIQDFINDLQESPESQVQKCFRDSCILITGGTGFIGKVLIEKLLRSCYNLNTIYVVTRPLNGQNPNERVKEIFISPLFDRMKVENPGYRNQVQAISGDCSQPGLGLREADLKVIKSKINVVIHLASTAVSSFHEFSGFRSAVCTNVRATRDLIALSKRFQNLKAFVHVSSVFINPSVLDVHEQFYDSSIPPATPIYMAETLPDHVLDKVAQGLISGWPDVVTFTKAMSEQIIQSAGRDLPVCVVRPGFVLGTAHEPIAGWTNHLNNLTGCALGSGLGLVRIYHGPSSVNAEIVPVDMLVNLILVACWDLIGNRTDVINEEVPRNMVNTMIYNYVSSNYKPCTWNQLGEKFFKNEKNVSSPNSFWVPFYYVTGNLFLYRIISFCLHTIPGNIVDYFYIRFLGKEPRLNEFYKRVHVASNHLNSYQQMRAKYYNCNVNNLMNKLSARDRIMFGFDMSSLSWDDYFDKYLRGLRVYLMGNRLHMSGTNNNKTLNRLITIHYNLIISICFIIIVYTLFFYL</sequence>
<evidence type="ECO:0000259" key="5">
    <source>
        <dbReference type="Pfam" id="PF03015"/>
    </source>
</evidence>
<reference evidence="7 8" key="1">
    <citation type="submission" date="2019-08" db="EMBL/GenBank/DDBJ databases">
        <authorList>
            <person name="Alioto T."/>
            <person name="Alioto T."/>
            <person name="Gomez Garrido J."/>
        </authorList>
    </citation>
    <scope>NUCLEOTIDE SEQUENCE [LARGE SCALE GENOMIC DNA]</scope>
</reference>
<accession>A0A5E4NEB0</accession>
<evidence type="ECO:0000259" key="6">
    <source>
        <dbReference type="Pfam" id="PF07993"/>
    </source>
</evidence>
<evidence type="ECO:0000256" key="1">
    <source>
        <dbReference type="ARBA" id="ARBA00005928"/>
    </source>
</evidence>
<name>A0A5E4NEB0_9HEMI</name>
<dbReference type="GO" id="GO:0035336">
    <property type="term" value="P:long-chain fatty-acyl-CoA metabolic process"/>
    <property type="evidence" value="ECO:0007669"/>
    <property type="project" value="TreeGrafter"/>
</dbReference>
<keyword evidence="4" id="KW-0521">NADP</keyword>
<dbReference type="InterPro" id="IPR026055">
    <property type="entry name" value="FAR"/>
</dbReference>
<keyword evidence="8" id="KW-1185">Reference proteome</keyword>
<keyword evidence="3 4" id="KW-0443">Lipid metabolism</keyword>
<dbReference type="CDD" id="cd05236">
    <property type="entry name" value="FAR-N_SDR_e"/>
    <property type="match status" value="1"/>
</dbReference>
<dbReference type="Gene3D" id="3.40.50.720">
    <property type="entry name" value="NAD(P)-binding Rossmann-like Domain"/>
    <property type="match status" value="1"/>
</dbReference>